<comment type="caution">
    <text evidence="7">The sequence shown here is derived from an EMBL/GenBank/DDBJ whole genome shotgun (WGS) entry which is preliminary data.</text>
</comment>
<dbReference type="InterPro" id="IPR041380">
    <property type="entry name" value="Acetyltransf_17"/>
</dbReference>
<comment type="similarity">
    <text evidence="1 5">Belongs to the acetyltransferase Eis family.</text>
</comment>
<dbReference type="SUPFAM" id="SSF55729">
    <property type="entry name" value="Acyl-CoA N-acyltransferases (Nat)"/>
    <property type="match status" value="1"/>
</dbReference>
<evidence type="ECO:0000256" key="2">
    <source>
        <dbReference type="ARBA" id="ARBA00022488"/>
    </source>
</evidence>
<organism evidence="7 8">
    <name type="scientific">Nocardia ignorata</name>
    <dbReference type="NCBI Taxonomy" id="145285"/>
    <lineage>
        <taxon>Bacteria</taxon>
        <taxon>Bacillati</taxon>
        <taxon>Actinomycetota</taxon>
        <taxon>Actinomycetes</taxon>
        <taxon>Mycobacteriales</taxon>
        <taxon>Nocardiaceae</taxon>
        <taxon>Nocardia</taxon>
    </lineage>
</organism>
<gene>
    <name evidence="7" type="ORF">DFR75_105159</name>
</gene>
<dbReference type="EMBL" id="SNXK01000005">
    <property type="protein sequence ID" value="TDP32921.1"/>
    <property type="molecule type" value="Genomic_DNA"/>
</dbReference>
<dbReference type="InterPro" id="IPR025559">
    <property type="entry name" value="Eis_dom"/>
</dbReference>
<feature type="active site" description="Proton acceptor; via carboxylate" evidence="5">
    <location>
        <position position="401"/>
    </location>
</feature>
<comment type="subunit">
    <text evidence="5">Homohexamer; trimer of dimers.</text>
</comment>
<keyword evidence="2" id="KW-1036">Host cytoplasmic vesicle</keyword>
<reference evidence="7 8" key="1">
    <citation type="submission" date="2019-03" db="EMBL/GenBank/DDBJ databases">
        <title>Genomic Encyclopedia of Type Strains, Phase IV (KMG-IV): sequencing the most valuable type-strain genomes for metagenomic binning, comparative biology and taxonomic classification.</title>
        <authorList>
            <person name="Goeker M."/>
        </authorList>
    </citation>
    <scope>NUCLEOTIDE SEQUENCE [LARGE SCALE GENOMIC DNA]</scope>
    <source>
        <strain evidence="7 8">DSM 44496</strain>
    </source>
</reference>
<dbReference type="Pfam" id="PF13530">
    <property type="entry name" value="SCP2_2"/>
    <property type="match status" value="1"/>
</dbReference>
<feature type="binding site" evidence="5">
    <location>
        <begin position="93"/>
        <end position="98"/>
    </location>
    <ligand>
        <name>acetyl-CoA</name>
        <dbReference type="ChEBI" id="CHEBI:57288"/>
    </ligand>
</feature>
<dbReference type="SUPFAM" id="SSF55718">
    <property type="entry name" value="SCP-like"/>
    <property type="match status" value="1"/>
</dbReference>
<keyword evidence="4 5" id="KW-0012">Acyltransferase</keyword>
<dbReference type="InterPro" id="IPR051554">
    <property type="entry name" value="Acetyltransferase_Eis"/>
</dbReference>
<dbReference type="GO" id="GO:0034069">
    <property type="term" value="F:aminoglycoside N-acetyltransferase activity"/>
    <property type="evidence" value="ECO:0007669"/>
    <property type="project" value="TreeGrafter"/>
</dbReference>
<accession>A0A4R6P5S6</accession>
<evidence type="ECO:0000256" key="3">
    <source>
        <dbReference type="ARBA" id="ARBA00022679"/>
    </source>
</evidence>
<feature type="active site" description="Proton donor" evidence="5">
    <location>
        <position position="126"/>
    </location>
</feature>
<sequence>MTSVQTIRVREATRADAEAIVLLQETGFGMRYEEAELEHKLRIFPVERSLVAVDGDRVVGHTVDITMSVTVPGERSVRACGVSGVAVAPTHRRRGILRALYAAQHERTEADGLPLTIFTASEGSIYGRFGYETAIFDNTVVVDRRKAEFRPGTPDPGGVVLSTLAEAAHHIRAVYDRWQARTPGAQRRPDAKWDLVFTDPQRHRGNATSLFVLLHADGYVLYRRRYDDRKSAVVVAEWRAVTTEAHIALWRVLLGMDLVDTVEANVADDDPLPYFLTNPRAVQLTNRGDSLWARLMDIPAALTARTYRHDLDAVIAVHDPFRDAGGTFALHIRDGHAECAPTTRRPALTCDINVLAGLYFGAHRATAYATAHRLHSENPSALAAFTEAFTTPRAPELGWFF</sequence>
<dbReference type="RefSeq" id="WP_067489885.1">
    <property type="nucleotide sequence ID" value="NZ_SNXK01000005.1"/>
</dbReference>
<dbReference type="Gene3D" id="3.40.630.30">
    <property type="match status" value="2"/>
</dbReference>
<dbReference type="NCBIfam" id="NF002367">
    <property type="entry name" value="PRK01346.1-4"/>
    <property type="match status" value="1"/>
</dbReference>
<dbReference type="InterPro" id="IPR016181">
    <property type="entry name" value="Acyl_CoA_acyltransferase"/>
</dbReference>
<dbReference type="PANTHER" id="PTHR37817">
    <property type="entry name" value="N-ACETYLTRANSFERASE EIS"/>
    <property type="match status" value="1"/>
</dbReference>
<feature type="domain" description="N-acetyltransferase" evidence="6">
    <location>
        <begin position="7"/>
        <end position="148"/>
    </location>
</feature>
<dbReference type="AlphaFoldDB" id="A0A4R6P5S6"/>
<dbReference type="GO" id="GO:0030649">
    <property type="term" value="P:aminoglycoside antibiotic catabolic process"/>
    <property type="evidence" value="ECO:0007669"/>
    <property type="project" value="TreeGrafter"/>
</dbReference>
<dbReference type="InterPro" id="IPR036527">
    <property type="entry name" value="SCP2_sterol-bd_dom_sf"/>
</dbReference>
<dbReference type="Pfam" id="PF13527">
    <property type="entry name" value="Acetyltransf_9"/>
    <property type="match status" value="1"/>
</dbReference>
<dbReference type="CDD" id="cd04301">
    <property type="entry name" value="NAT_SF"/>
    <property type="match status" value="1"/>
</dbReference>
<dbReference type="PANTHER" id="PTHR37817:SF1">
    <property type="entry name" value="N-ACETYLTRANSFERASE EIS"/>
    <property type="match status" value="1"/>
</dbReference>
<evidence type="ECO:0000256" key="1">
    <source>
        <dbReference type="ARBA" id="ARBA00009213"/>
    </source>
</evidence>
<protein>
    <submittedName>
        <fullName evidence="7">Putative acetyltransferase</fullName>
    </submittedName>
</protein>
<feature type="binding site" evidence="5">
    <location>
        <begin position="121"/>
        <end position="122"/>
    </location>
    <ligand>
        <name>acetyl-CoA</name>
        <dbReference type="ChEBI" id="CHEBI:57288"/>
    </ligand>
</feature>
<keyword evidence="3 5" id="KW-0808">Transferase</keyword>
<evidence type="ECO:0000259" key="6">
    <source>
        <dbReference type="PROSITE" id="PS51186"/>
    </source>
</evidence>
<feature type="binding site" evidence="5">
    <location>
        <begin position="85"/>
        <end position="87"/>
    </location>
    <ligand>
        <name>acetyl-CoA</name>
        <dbReference type="ChEBI" id="CHEBI:57288"/>
    </ligand>
</feature>
<evidence type="ECO:0000256" key="5">
    <source>
        <dbReference type="HAMAP-Rule" id="MF_01812"/>
    </source>
</evidence>
<dbReference type="Proteomes" id="UP000295087">
    <property type="component" value="Unassembled WGS sequence"/>
</dbReference>
<dbReference type="PROSITE" id="PS51186">
    <property type="entry name" value="GNAT"/>
    <property type="match status" value="1"/>
</dbReference>
<evidence type="ECO:0000256" key="4">
    <source>
        <dbReference type="ARBA" id="ARBA00023315"/>
    </source>
</evidence>
<keyword evidence="8" id="KW-1185">Reference proteome</keyword>
<evidence type="ECO:0000313" key="8">
    <source>
        <dbReference type="Proteomes" id="UP000295087"/>
    </source>
</evidence>
<dbReference type="Gene3D" id="3.30.1050.10">
    <property type="entry name" value="SCP2 sterol-binding domain"/>
    <property type="match status" value="1"/>
</dbReference>
<evidence type="ECO:0000313" key="7">
    <source>
        <dbReference type="EMBL" id="TDP32921.1"/>
    </source>
</evidence>
<dbReference type="InterPro" id="IPR022902">
    <property type="entry name" value="NAcTrfase_Eis"/>
</dbReference>
<dbReference type="InterPro" id="IPR000182">
    <property type="entry name" value="GNAT_dom"/>
</dbReference>
<proteinExistence type="inferred from homology"/>
<dbReference type="Pfam" id="PF17668">
    <property type="entry name" value="Acetyltransf_17"/>
    <property type="match status" value="1"/>
</dbReference>
<dbReference type="HAMAP" id="MF_01812">
    <property type="entry name" value="Eis"/>
    <property type="match status" value="1"/>
</dbReference>
<name>A0A4R6P5S6_NOCIG</name>